<accession>A0A6I0FGA3</accession>
<dbReference type="Pfam" id="PF08955">
    <property type="entry name" value="BofC_C"/>
    <property type="match status" value="1"/>
</dbReference>
<evidence type="ECO:0000313" key="3">
    <source>
        <dbReference type="EMBL" id="KAB3537263.1"/>
    </source>
</evidence>
<feature type="domain" description="Bypass of forespore C C-terminal" evidence="2">
    <location>
        <begin position="152"/>
        <end position="213"/>
    </location>
</feature>
<evidence type="ECO:0000256" key="1">
    <source>
        <dbReference type="SAM" id="Phobius"/>
    </source>
</evidence>
<reference evidence="3 4" key="1">
    <citation type="submission" date="2019-10" db="EMBL/GenBank/DDBJ databases">
        <title>Alkaliphilus serpentinus sp. nov. and Alkaliphilus pronyensis sp. nov., two novel anaerobic alkaliphilic species isolated from the serpentinized-hosted hydrothermal field of the Prony Bay (New Caledonia).</title>
        <authorList>
            <person name="Postec A."/>
        </authorList>
    </citation>
    <scope>NUCLEOTIDE SEQUENCE [LARGE SCALE GENOMIC DNA]</scope>
    <source>
        <strain evidence="3 4">LacV</strain>
    </source>
</reference>
<keyword evidence="1" id="KW-0472">Membrane</keyword>
<dbReference type="RefSeq" id="WP_151860094.1">
    <property type="nucleotide sequence ID" value="NZ_WBZC01000010.1"/>
</dbReference>
<dbReference type="InterPro" id="IPR015050">
    <property type="entry name" value="BofC_C"/>
</dbReference>
<organism evidence="3 4">
    <name type="scientific">Alkaliphilus pronyensis</name>
    <dbReference type="NCBI Taxonomy" id="1482732"/>
    <lineage>
        <taxon>Bacteria</taxon>
        <taxon>Bacillati</taxon>
        <taxon>Bacillota</taxon>
        <taxon>Clostridia</taxon>
        <taxon>Peptostreptococcales</taxon>
        <taxon>Natronincolaceae</taxon>
        <taxon>Alkaliphilus</taxon>
    </lineage>
</organism>
<keyword evidence="1" id="KW-1133">Transmembrane helix</keyword>
<evidence type="ECO:0000259" key="2">
    <source>
        <dbReference type="Pfam" id="PF08955"/>
    </source>
</evidence>
<dbReference type="AlphaFoldDB" id="A0A6I0FGA3"/>
<evidence type="ECO:0000313" key="4">
    <source>
        <dbReference type="Proteomes" id="UP000432715"/>
    </source>
</evidence>
<gene>
    <name evidence="3" type="ORF">F8154_02925</name>
</gene>
<dbReference type="Proteomes" id="UP000432715">
    <property type="component" value="Unassembled WGS sequence"/>
</dbReference>
<comment type="caution">
    <text evidence="3">The sequence shown here is derived from an EMBL/GenBank/DDBJ whole genome shotgun (WGS) entry which is preliminary data.</text>
</comment>
<dbReference type="EMBL" id="WBZC01000010">
    <property type="protein sequence ID" value="KAB3537263.1"/>
    <property type="molecule type" value="Genomic_DNA"/>
</dbReference>
<keyword evidence="1" id="KW-0812">Transmembrane</keyword>
<keyword evidence="4" id="KW-1185">Reference proteome</keyword>
<proteinExistence type="predicted"/>
<sequence length="214" mass="25099">MRRRRRTPYFLAFFVTLICFVIIGFLVGYYMNPLLNKEPPQKIAEKEDNSPDDYLHLDRDNYERELEENDAPVTSFEDSIDTDTRMVFRSLYTSCQSIIDEVIEPMDEIVGLKEGAFRTFTEENMSEWQVVKFSNDEVILFRRKNQICPNHFLVSQEDGFIAIFQYNEAGEKILAEKTSIPISVLPTIDQDKLKRGILLKSREEVNRLLEDYSS</sequence>
<protein>
    <recommendedName>
        <fullName evidence="2">Bypass of forespore C C-terminal domain-containing protein</fullName>
    </recommendedName>
</protein>
<feature type="transmembrane region" description="Helical" evidence="1">
    <location>
        <begin position="9"/>
        <end position="31"/>
    </location>
</feature>
<dbReference type="OrthoDB" id="2082016at2"/>
<name>A0A6I0FGA3_9FIRM</name>